<name>A0A1H1WSW6_9FLAO</name>
<gene>
    <name evidence="2" type="ORF">SAMN04489797_2987</name>
</gene>
<dbReference type="RefSeq" id="WP_092447435.1">
    <property type="nucleotide sequence ID" value="NZ_LT629774.1"/>
</dbReference>
<sequence>MKLSYRCESCKKDNTVKTKAANRHGLLMELGKNEINKRCLHCGHFTKKHINRLYADDNYTYVIIGFVLSAVIRYLLWDLGWVSTLTGAIPLYFWIEMKKKSSAFNRTMVK</sequence>
<evidence type="ECO:0000313" key="2">
    <source>
        <dbReference type="EMBL" id="SDT00263.1"/>
    </source>
</evidence>
<keyword evidence="1" id="KW-0472">Membrane</keyword>
<evidence type="ECO:0000256" key="1">
    <source>
        <dbReference type="SAM" id="Phobius"/>
    </source>
</evidence>
<accession>A0A1H1WSW6</accession>
<dbReference type="AlphaFoldDB" id="A0A1H1WSW6"/>
<organism evidence="2 3">
    <name type="scientific">Winogradskyella sediminis</name>
    <dbReference type="NCBI Taxonomy" id="1382466"/>
    <lineage>
        <taxon>Bacteria</taxon>
        <taxon>Pseudomonadati</taxon>
        <taxon>Bacteroidota</taxon>
        <taxon>Flavobacteriia</taxon>
        <taxon>Flavobacteriales</taxon>
        <taxon>Flavobacteriaceae</taxon>
        <taxon>Winogradskyella</taxon>
    </lineage>
</organism>
<keyword evidence="1" id="KW-0812">Transmembrane</keyword>
<dbReference type="STRING" id="1249933.SAMN04489797_2987"/>
<dbReference type="EMBL" id="LT629774">
    <property type="protein sequence ID" value="SDT00263.1"/>
    <property type="molecule type" value="Genomic_DNA"/>
</dbReference>
<dbReference type="Proteomes" id="UP000198963">
    <property type="component" value="Chromosome I"/>
</dbReference>
<evidence type="ECO:0008006" key="4">
    <source>
        <dbReference type="Google" id="ProtNLM"/>
    </source>
</evidence>
<feature type="transmembrane region" description="Helical" evidence="1">
    <location>
        <begin position="81"/>
        <end position="97"/>
    </location>
</feature>
<protein>
    <recommendedName>
        <fullName evidence="4">Cxxc_20_cxxc protein</fullName>
    </recommendedName>
</protein>
<keyword evidence="1" id="KW-1133">Transmembrane helix</keyword>
<feature type="transmembrane region" description="Helical" evidence="1">
    <location>
        <begin position="58"/>
        <end position="75"/>
    </location>
</feature>
<evidence type="ECO:0000313" key="3">
    <source>
        <dbReference type="Proteomes" id="UP000198963"/>
    </source>
</evidence>
<reference evidence="2 3" key="1">
    <citation type="submission" date="2016-10" db="EMBL/GenBank/DDBJ databases">
        <authorList>
            <person name="Varghese N."/>
            <person name="Submissions S."/>
        </authorList>
    </citation>
    <scope>NUCLEOTIDE SEQUENCE [LARGE SCALE GENOMIC DNA]</scope>
    <source>
        <strain evidence="2 3">RHA_55</strain>
    </source>
</reference>
<keyword evidence="3" id="KW-1185">Reference proteome</keyword>
<proteinExistence type="predicted"/>